<dbReference type="SMART" id="SM01057">
    <property type="entry name" value="Carb_anhydrase"/>
    <property type="match status" value="1"/>
</dbReference>
<dbReference type="Proteomes" id="UP000663869">
    <property type="component" value="Unassembled WGS sequence"/>
</dbReference>
<evidence type="ECO:0000313" key="16">
    <source>
        <dbReference type="Proteomes" id="UP000663873"/>
    </source>
</evidence>
<dbReference type="EMBL" id="CAJOBR010000511">
    <property type="protein sequence ID" value="CAF4517928.1"/>
    <property type="molecule type" value="Genomic_DNA"/>
</dbReference>
<gene>
    <name evidence="10" type="ORF">FME351_LOCUS11196</name>
    <name evidence="11" type="ORF">GRG538_LOCUS19034</name>
    <name evidence="13" type="ORF">QYT958_LOCUS5979</name>
    <name evidence="9" type="ORF">TIS948_LOCUS27309</name>
    <name evidence="14" type="ORF">TSG867_LOCUS22480</name>
    <name evidence="12" type="ORF">UJA718_LOCUS6638</name>
</gene>
<evidence type="ECO:0000259" key="8">
    <source>
        <dbReference type="PROSITE" id="PS51144"/>
    </source>
</evidence>
<keyword evidence="7" id="KW-0732">Signal</keyword>
<dbReference type="InterPro" id="IPR023561">
    <property type="entry name" value="Carbonic_anhydrase_a-class"/>
</dbReference>
<proteinExistence type="inferred from homology"/>
<name>A0A820WPS1_9BILA</name>
<feature type="chain" id="PRO_5035622209" description="carbonic anhydrase" evidence="7">
    <location>
        <begin position="19"/>
        <end position="256"/>
    </location>
</feature>
<dbReference type="EMBL" id="CAJNYT010003104">
    <property type="protein sequence ID" value="CAF3526530.1"/>
    <property type="molecule type" value="Genomic_DNA"/>
</dbReference>
<dbReference type="InterPro" id="IPR001148">
    <property type="entry name" value="CA_dom"/>
</dbReference>
<dbReference type="PANTHER" id="PTHR18952">
    <property type="entry name" value="CARBONIC ANHYDRASE"/>
    <property type="match status" value="1"/>
</dbReference>
<dbReference type="EMBL" id="CAJNYU010001264">
    <property type="protein sequence ID" value="CAF3424103.1"/>
    <property type="molecule type" value="Genomic_DNA"/>
</dbReference>
<evidence type="ECO:0000313" key="10">
    <source>
        <dbReference type="EMBL" id="CAF3424103.1"/>
    </source>
</evidence>
<dbReference type="EMBL" id="CAJOBQ010001837">
    <property type="protein sequence ID" value="CAF4519636.1"/>
    <property type="molecule type" value="Genomic_DNA"/>
</dbReference>
<dbReference type="InterPro" id="IPR036398">
    <property type="entry name" value="CA_dom_sf"/>
</dbReference>
<evidence type="ECO:0000313" key="15">
    <source>
        <dbReference type="Proteomes" id="UP000663848"/>
    </source>
</evidence>
<keyword evidence="5" id="KW-0456">Lyase</keyword>
<feature type="domain" description="Alpha-carbonic anhydrase" evidence="8">
    <location>
        <begin position="15"/>
        <end position="248"/>
    </location>
</feature>
<comment type="caution">
    <text evidence="13">The sequence shown here is derived from an EMBL/GenBank/DDBJ whole genome shotgun (WGS) entry which is preliminary data.</text>
</comment>
<keyword evidence="3" id="KW-0479">Metal-binding</keyword>
<sequence length="256" mass="29423">MTSVTVFVMFLLFSESHSFVLRQNRQAIIPTGNSQSPILANLSETKYVEYPSFLFSIGDREFTAFRAFNRNGETISIMPILTNSKPLIVSGGCLTDFFTFQNADLHWSKSEHRFSKVNYIAEAYFIHKNLDTNETAVFAYFFKLADSQSQENNDETNGWDYVIQKFANNTNITIASGLSSLIKEKHDRFIHYMGSFTTEPLTEDAIWILVSSNMHVKDTSSNHFRKNIITSNYRVMQSINARTVRRSFFSTSWNNS</sequence>
<accession>A0A820WPS1</accession>
<dbReference type="EC" id="4.2.1.1" evidence="2"/>
<dbReference type="PANTHER" id="PTHR18952:SF265">
    <property type="entry name" value="CARBONIC ANHYDRASE"/>
    <property type="match status" value="1"/>
</dbReference>
<dbReference type="GO" id="GO:0008270">
    <property type="term" value="F:zinc ion binding"/>
    <property type="evidence" value="ECO:0007669"/>
    <property type="project" value="InterPro"/>
</dbReference>
<dbReference type="Proteomes" id="UP000663825">
    <property type="component" value="Unassembled WGS sequence"/>
</dbReference>
<comment type="catalytic activity">
    <reaction evidence="6">
        <text>hydrogencarbonate + H(+) = CO2 + H2O</text>
        <dbReference type="Rhea" id="RHEA:10748"/>
        <dbReference type="ChEBI" id="CHEBI:15377"/>
        <dbReference type="ChEBI" id="CHEBI:15378"/>
        <dbReference type="ChEBI" id="CHEBI:16526"/>
        <dbReference type="ChEBI" id="CHEBI:17544"/>
        <dbReference type="EC" id="4.2.1.1"/>
    </reaction>
</comment>
<dbReference type="Proteomes" id="UP000663848">
    <property type="component" value="Unassembled WGS sequence"/>
</dbReference>
<dbReference type="Gene3D" id="3.10.200.10">
    <property type="entry name" value="Alpha carbonic anhydrase"/>
    <property type="match status" value="1"/>
</dbReference>
<evidence type="ECO:0000256" key="3">
    <source>
        <dbReference type="ARBA" id="ARBA00022723"/>
    </source>
</evidence>
<evidence type="ECO:0000256" key="6">
    <source>
        <dbReference type="ARBA" id="ARBA00048348"/>
    </source>
</evidence>
<evidence type="ECO:0000313" key="9">
    <source>
        <dbReference type="EMBL" id="CAF3396402.1"/>
    </source>
</evidence>
<organism evidence="13 15">
    <name type="scientific">Rotaria socialis</name>
    <dbReference type="NCBI Taxonomy" id="392032"/>
    <lineage>
        <taxon>Eukaryota</taxon>
        <taxon>Metazoa</taxon>
        <taxon>Spiralia</taxon>
        <taxon>Gnathifera</taxon>
        <taxon>Rotifera</taxon>
        <taxon>Eurotatoria</taxon>
        <taxon>Bdelloidea</taxon>
        <taxon>Philodinida</taxon>
        <taxon>Philodinidae</taxon>
        <taxon>Rotaria</taxon>
    </lineage>
</organism>
<dbReference type="Proteomes" id="UP000663873">
    <property type="component" value="Unassembled WGS sequence"/>
</dbReference>
<dbReference type="EMBL" id="CAJOBP010000629">
    <property type="protein sequence ID" value="CAF4202445.1"/>
    <property type="molecule type" value="Genomic_DNA"/>
</dbReference>
<reference evidence="13" key="1">
    <citation type="submission" date="2021-02" db="EMBL/GenBank/DDBJ databases">
        <authorList>
            <person name="Nowell W R."/>
        </authorList>
    </citation>
    <scope>NUCLEOTIDE SEQUENCE</scope>
</reference>
<evidence type="ECO:0000256" key="2">
    <source>
        <dbReference type="ARBA" id="ARBA00012925"/>
    </source>
</evidence>
<evidence type="ECO:0000256" key="1">
    <source>
        <dbReference type="ARBA" id="ARBA00010718"/>
    </source>
</evidence>
<dbReference type="Proteomes" id="UP000663862">
    <property type="component" value="Unassembled WGS sequence"/>
</dbReference>
<evidence type="ECO:0000256" key="7">
    <source>
        <dbReference type="SAM" id="SignalP"/>
    </source>
</evidence>
<evidence type="ECO:0000313" key="14">
    <source>
        <dbReference type="EMBL" id="CAF4519636.1"/>
    </source>
</evidence>
<keyword evidence="16" id="KW-1185">Reference proteome</keyword>
<dbReference type="GO" id="GO:0004089">
    <property type="term" value="F:carbonate dehydratase activity"/>
    <property type="evidence" value="ECO:0007669"/>
    <property type="project" value="UniProtKB-EC"/>
</dbReference>
<evidence type="ECO:0000313" key="11">
    <source>
        <dbReference type="EMBL" id="CAF3526530.1"/>
    </source>
</evidence>
<comment type="similarity">
    <text evidence="1">Belongs to the alpha-carbonic anhydrase family.</text>
</comment>
<dbReference type="OrthoDB" id="429145at2759"/>
<dbReference type="SUPFAM" id="SSF51069">
    <property type="entry name" value="Carbonic anhydrase"/>
    <property type="match status" value="1"/>
</dbReference>
<keyword evidence="4" id="KW-0862">Zinc</keyword>
<dbReference type="Pfam" id="PF00194">
    <property type="entry name" value="Carb_anhydrase"/>
    <property type="match status" value="1"/>
</dbReference>
<evidence type="ECO:0000256" key="5">
    <source>
        <dbReference type="ARBA" id="ARBA00023239"/>
    </source>
</evidence>
<evidence type="ECO:0000313" key="13">
    <source>
        <dbReference type="EMBL" id="CAF4517928.1"/>
    </source>
</evidence>
<dbReference type="PROSITE" id="PS51144">
    <property type="entry name" value="ALPHA_CA_2"/>
    <property type="match status" value="1"/>
</dbReference>
<dbReference type="AlphaFoldDB" id="A0A820WPS1"/>
<evidence type="ECO:0000313" key="12">
    <source>
        <dbReference type="EMBL" id="CAF4202445.1"/>
    </source>
</evidence>
<dbReference type="EMBL" id="CAJNXB010004857">
    <property type="protein sequence ID" value="CAF3396402.1"/>
    <property type="molecule type" value="Genomic_DNA"/>
</dbReference>
<protein>
    <recommendedName>
        <fullName evidence="2">carbonic anhydrase</fullName>
        <ecNumber evidence="2">4.2.1.1</ecNumber>
    </recommendedName>
</protein>
<evidence type="ECO:0000256" key="4">
    <source>
        <dbReference type="ARBA" id="ARBA00022833"/>
    </source>
</evidence>
<dbReference type="Proteomes" id="UP000663872">
    <property type="component" value="Unassembled WGS sequence"/>
</dbReference>
<feature type="signal peptide" evidence="7">
    <location>
        <begin position="1"/>
        <end position="18"/>
    </location>
</feature>